<evidence type="ECO:0000256" key="2">
    <source>
        <dbReference type="ARBA" id="ARBA00006228"/>
    </source>
</evidence>
<dbReference type="PANTHER" id="PTHR34584">
    <property type="entry name" value="NA(+)/H(+) ANTIPORTER SUBUNIT E1"/>
    <property type="match status" value="1"/>
</dbReference>
<evidence type="ECO:0000313" key="9">
    <source>
        <dbReference type="Proteomes" id="UP000247536"/>
    </source>
</evidence>
<protein>
    <submittedName>
        <fullName evidence="8">Na+/H+ antiporter subunit E</fullName>
    </submittedName>
</protein>
<sequence length="150" mass="16477">MMAVVWAIVSGSFSLHNLLFGFALSLLTLWLLRGHRPGSGGTSRTLRILSLLRLFLVELAKSAWRVATMALQPKLALHPGIFAYPLQVKGDFQISLLANLITLTPGTLSVDVSEDRGTLFIHAVDCTDLEAARRDIADGFEKKIMEAFPE</sequence>
<dbReference type="Proteomes" id="UP000247536">
    <property type="component" value="Unassembled WGS sequence"/>
</dbReference>
<dbReference type="Pfam" id="PF01899">
    <property type="entry name" value="MNHE"/>
    <property type="match status" value="1"/>
</dbReference>
<reference evidence="8 9" key="1">
    <citation type="submission" date="2018-06" db="EMBL/GenBank/DDBJ databases">
        <title>Rhizobium wuzhouense sp. nov., isolated from roots of Oryza officinalis.</title>
        <authorList>
            <person name="Yuan T."/>
        </authorList>
    </citation>
    <scope>NUCLEOTIDE SEQUENCE [LARGE SCALE GENOMIC DNA]</scope>
    <source>
        <strain evidence="8 9">W44</strain>
    </source>
</reference>
<comment type="caution">
    <text evidence="8">The sequence shown here is derived from an EMBL/GenBank/DDBJ whole genome shotgun (WGS) entry which is preliminary data.</text>
</comment>
<organism evidence="8 9">
    <name type="scientific">Rhizobium wuzhouense</name>
    <dbReference type="NCBI Taxonomy" id="1986026"/>
    <lineage>
        <taxon>Bacteria</taxon>
        <taxon>Pseudomonadati</taxon>
        <taxon>Pseudomonadota</taxon>
        <taxon>Alphaproteobacteria</taxon>
        <taxon>Hyphomicrobiales</taxon>
        <taxon>Rhizobiaceae</taxon>
        <taxon>Rhizobium/Agrobacterium group</taxon>
        <taxon>Rhizobium</taxon>
    </lineage>
</organism>
<evidence type="ECO:0000256" key="4">
    <source>
        <dbReference type="ARBA" id="ARBA00022692"/>
    </source>
</evidence>
<accession>A0ABX5NXI5</accession>
<evidence type="ECO:0000256" key="3">
    <source>
        <dbReference type="ARBA" id="ARBA00022475"/>
    </source>
</evidence>
<dbReference type="PIRSF" id="PIRSF019239">
    <property type="entry name" value="MrpE"/>
    <property type="match status" value="1"/>
</dbReference>
<keyword evidence="6 7" id="KW-0472">Membrane</keyword>
<evidence type="ECO:0000256" key="5">
    <source>
        <dbReference type="ARBA" id="ARBA00022989"/>
    </source>
</evidence>
<name>A0ABX5NXI5_9HYPH</name>
<keyword evidence="9" id="KW-1185">Reference proteome</keyword>
<proteinExistence type="inferred from homology"/>
<feature type="transmembrane region" description="Helical" evidence="7">
    <location>
        <begin position="6"/>
        <end position="32"/>
    </location>
</feature>
<comment type="subcellular location">
    <subcellularLocation>
        <location evidence="1">Cell membrane</location>
        <topology evidence="1">Multi-pass membrane protein</topology>
    </subcellularLocation>
</comment>
<keyword evidence="3" id="KW-1003">Cell membrane</keyword>
<dbReference type="PANTHER" id="PTHR34584:SF1">
    <property type="entry name" value="NA(+)_H(+) ANTIPORTER SUBUNIT E1"/>
    <property type="match status" value="1"/>
</dbReference>
<gene>
    <name evidence="8" type="ORF">DMY87_00865</name>
</gene>
<keyword evidence="5 7" id="KW-1133">Transmembrane helix</keyword>
<dbReference type="InterPro" id="IPR002758">
    <property type="entry name" value="Cation_antiport_E"/>
</dbReference>
<comment type="similarity">
    <text evidence="2">Belongs to the CPA3 antiporters (TC 2.A.63) subunit E family.</text>
</comment>
<evidence type="ECO:0000313" key="8">
    <source>
        <dbReference type="EMBL" id="PYB77895.1"/>
    </source>
</evidence>
<evidence type="ECO:0000256" key="1">
    <source>
        <dbReference type="ARBA" id="ARBA00004651"/>
    </source>
</evidence>
<evidence type="ECO:0000256" key="6">
    <source>
        <dbReference type="ARBA" id="ARBA00023136"/>
    </source>
</evidence>
<dbReference type="NCBIfam" id="NF006519">
    <property type="entry name" value="PRK08965.1-3"/>
    <property type="match status" value="1"/>
</dbReference>
<evidence type="ECO:0000256" key="7">
    <source>
        <dbReference type="SAM" id="Phobius"/>
    </source>
</evidence>
<dbReference type="EMBL" id="QJRY01000001">
    <property type="protein sequence ID" value="PYB77895.1"/>
    <property type="molecule type" value="Genomic_DNA"/>
</dbReference>
<keyword evidence="4 7" id="KW-0812">Transmembrane</keyword>